<organism evidence="18 19">
    <name type="scientific">Pogona vitticeps</name>
    <name type="common">central bearded dragon</name>
    <dbReference type="NCBI Taxonomy" id="103695"/>
    <lineage>
        <taxon>Eukaryota</taxon>
        <taxon>Metazoa</taxon>
        <taxon>Chordata</taxon>
        <taxon>Craniata</taxon>
        <taxon>Vertebrata</taxon>
        <taxon>Euteleostomi</taxon>
        <taxon>Lepidosauria</taxon>
        <taxon>Squamata</taxon>
        <taxon>Bifurcata</taxon>
        <taxon>Unidentata</taxon>
        <taxon>Episquamata</taxon>
        <taxon>Toxicofera</taxon>
        <taxon>Iguania</taxon>
        <taxon>Acrodonta</taxon>
        <taxon>Agamidae</taxon>
        <taxon>Amphibolurinae</taxon>
        <taxon>Pogona</taxon>
    </lineage>
</organism>
<evidence type="ECO:0000256" key="8">
    <source>
        <dbReference type="ARBA" id="ARBA00022989"/>
    </source>
</evidence>
<feature type="compositionally biased region" description="Polar residues" evidence="13">
    <location>
        <begin position="1155"/>
        <end position="1171"/>
    </location>
</feature>
<dbReference type="PANTHER" id="PTHR12231">
    <property type="entry name" value="CTX-RELATED TYPE I TRANSMEMBRANE PROTEIN"/>
    <property type="match status" value="1"/>
</dbReference>
<feature type="domain" description="Ig-like" evidence="16">
    <location>
        <begin position="139"/>
        <end position="233"/>
    </location>
</feature>
<keyword evidence="5 15" id="KW-0732">Signal</keyword>
<dbReference type="SUPFAM" id="SSF49265">
    <property type="entry name" value="Fibronectin type III"/>
    <property type="match status" value="2"/>
</dbReference>
<dbReference type="PROSITE" id="PS50853">
    <property type="entry name" value="FN3"/>
    <property type="match status" value="4"/>
</dbReference>
<dbReference type="GeneID" id="110082134"/>
<feature type="transmembrane region" description="Helical" evidence="14">
    <location>
        <begin position="1036"/>
        <end position="1057"/>
    </location>
</feature>
<keyword evidence="3" id="KW-1003">Cell membrane</keyword>
<evidence type="ECO:0000256" key="12">
    <source>
        <dbReference type="ARBA" id="ARBA00023319"/>
    </source>
</evidence>
<comment type="similarity">
    <text evidence="2">Belongs to the immunoglobulin superfamily. L1/neurofascin/NgCAM family.</text>
</comment>
<evidence type="ECO:0000256" key="1">
    <source>
        <dbReference type="ARBA" id="ARBA00004251"/>
    </source>
</evidence>
<evidence type="ECO:0000313" key="18">
    <source>
        <dbReference type="Proteomes" id="UP001652642"/>
    </source>
</evidence>
<name>A0ABM5GG09_9SAUR</name>
<dbReference type="Pfam" id="PF00041">
    <property type="entry name" value="fn3"/>
    <property type="match status" value="4"/>
</dbReference>
<feature type="region of interest" description="Disordered" evidence="13">
    <location>
        <begin position="1066"/>
        <end position="1171"/>
    </location>
</feature>
<keyword evidence="4 14" id="KW-0812">Transmembrane</keyword>
<dbReference type="SUPFAM" id="SSF48726">
    <property type="entry name" value="Immunoglobulin"/>
    <property type="match status" value="6"/>
</dbReference>
<evidence type="ECO:0000256" key="15">
    <source>
        <dbReference type="SAM" id="SignalP"/>
    </source>
</evidence>
<feature type="domain" description="Ig-like" evidence="16">
    <location>
        <begin position="524"/>
        <end position="611"/>
    </location>
</feature>
<dbReference type="InterPro" id="IPR003598">
    <property type="entry name" value="Ig_sub2"/>
</dbReference>
<dbReference type="InterPro" id="IPR003961">
    <property type="entry name" value="FN3_dom"/>
</dbReference>
<dbReference type="PROSITE" id="PS50835">
    <property type="entry name" value="IG_LIKE"/>
    <property type="match status" value="6"/>
</dbReference>
<feature type="compositionally biased region" description="Basic and acidic residues" evidence="13">
    <location>
        <begin position="1108"/>
        <end position="1117"/>
    </location>
</feature>
<proteinExistence type="inferred from homology"/>
<feature type="signal peptide" evidence="15">
    <location>
        <begin position="1"/>
        <end position="30"/>
    </location>
</feature>
<dbReference type="InterPro" id="IPR036116">
    <property type="entry name" value="FN3_sf"/>
</dbReference>
<evidence type="ECO:0000313" key="19">
    <source>
        <dbReference type="RefSeq" id="XP_072856598.1"/>
    </source>
</evidence>
<feature type="domain" description="Fibronectin type-III" evidence="17">
    <location>
        <begin position="817"/>
        <end position="919"/>
    </location>
</feature>
<dbReference type="InterPro" id="IPR013783">
    <property type="entry name" value="Ig-like_fold"/>
</dbReference>
<dbReference type="InterPro" id="IPR007110">
    <property type="entry name" value="Ig-like_dom"/>
</dbReference>
<evidence type="ECO:0000259" key="16">
    <source>
        <dbReference type="PROSITE" id="PS50835"/>
    </source>
</evidence>
<dbReference type="CDD" id="cd05731">
    <property type="entry name" value="Ig3_L1-CAM_like"/>
    <property type="match status" value="1"/>
</dbReference>
<keyword evidence="8 14" id="KW-1133">Transmembrane helix</keyword>
<dbReference type="InterPro" id="IPR003599">
    <property type="entry name" value="Ig_sub"/>
</dbReference>
<dbReference type="SMART" id="SM00409">
    <property type="entry name" value="IG"/>
    <property type="match status" value="6"/>
</dbReference>
<keyword evidence="11" id="KW-0325">Glycoprotein</keyword>
<dbReference type="SMART" id="SM00408">
    <property type="entry name" value="IGc2"/>
    <property type="match status" value="6"/>
</dbReference>
<dbReference type="Pfam" id="PF13882">
    <property type="entry name" value="Bravo_FIGEY"/>
    <property type="match status" value="1"/>
</dbReference>
<evidence type="ECO:0000256" key="14">
    <source>
        <dbReference type="SAM" id="Phobius"/>
    </source>
</evidence>
<dbReference type="InterPro" id="IPR036179">
    <property type="entry name" value="Ig-like_dom_sf"/>
</dbReference>
<keyword evidence="18" id="KW-1185">Reference proteome</keyword>
<keyword evidence="9 14" id="KW-0472">Membrane</keyword>
<feature type="domain" description="Ig-like" evidence="16">
    <location>
        <begin position="340"/>
        <end position="427"/>
    </location>
</feature>
<feature type="domain" description="Fibronectin type-III" evidence="17">
    <location>
        <begin position="618"/>
        <end position="713"/>
    </location>
</feature>
<feature type="chain" id="PRO_5045468415" evidence="15">
    <location>
        <begin position="31"/>
        <end position="1171"/>
    </location>
</feature>
<evidence type="ECO:0000256" key="5">
    <source>
        <dbReference type="ARBA" id="ARBA00022729"/>
    </source>
</evidence>
<dbReference type="CDD" id="cd00096">
    <property type="entry name" value="Ig"/>
    <property type="match status" value="1"/>
</dbReference>
<accession>A0ABM5GG09</accession>
<keyword evidence="10" id="KW-1015">Disulfide bond</keyword>
<keyword evidence="6" id="KW-0677">Repeat</keyword>
<feature type="domain" description="Ig-like" evidence="16">
    <location>
        <begin position="247"/>
        <end position="335"/>
    </location>
</feature>
<dbReference type="CDD" id="cd00063">
    <property type="entry name" value="FN3"/>
    <property type="match status" value="4"/>
</dbReference>
<feature type="compositionally biased region" description="Basic and acidic residues" evidence="13">
    <location>
        <begin position="1066"/>
        <end position="1086"/>
    </location>
</feature>
<dbReference type="Pfam" id="PF07679">
    <property type="entry name" value="I-set"/>
    <property type="match status" value="3"/>
</dbReference>
<feature type="domain" description="Ig-like" evidence="16">
    <location>
        <begin position="41"/>
        <end position="132"/>
    </location>
</feature>
<evidence type="ECO:0000256" key="6">
    <source>
        <dbReference type="ARBA" id="ARBA00022737"/>
    </source>
</evidence>
<dbReference type="Gene3D" id="2.60.40.10">
    <property type="entry name" value="Immunoglobulins"/>
    <property type="match status" value="10"/>
</dbReference>
<reference evidence="19" key="1">
    <citation type="submission" date="2025-08" db="UniProtKB">
        <authorList>
            <consortium name="RefSeq"/>
        </authorList>
    </citation>
    <scope>IDENTIFICATION</scope>
</reference>
<evidence type="ECO:0000256" key="7">
    <source>
        <dbReference type="ARBA" id="ARBA00022889"/>
    </source>
</evidence>
<dbReference type="Pfam" id="PF13927">
    <property type="entry name" value="Ig_3"/>
    <property type="match status" value="2"/>
</dbReference>
<dbReference type="InterPro" id="IPR051170">
    <property type="entry name" value="Neural/epithelial_adhesion"/>
</dbReference>
<evidence type="ECO:0000256" key="10">
    <source>
        <dbReference type="ARBA" id="ARBA00023157"/>
    </source>
</evidence>
<evidence type="ECO:0000259" key="17">
    <source>
        <dbReference type="PROSITE" id="PS50853"/>
    </source>
</evidence>
<dbReference type="SMART" id="SM00060">
    <property type="entry name" value="FN3"/>
    <property type="match status" value="4"/>
</dbReference>
<evidence type="ECO:0000256" key="13">
    <source>
        <dbReference type="SAM" id="MobiDB-lite"/>
    </source>
</evidence>
<dbReference type="InterPro" id="IPR026966">
    <property type="entry name" value="Neurofascin/L1/NrCAM_C"/>
</dbReference>
<dbReference type="PANTHER" id="PTHR12231:SF257">
    <property type="entry name" value="NEURAL CELL ADHESION MOLECULE L1-LIKE PROTEIN"/>
    <property type="match status" value="1"/>
</dbReference>
<evidence type="ECO:0000256" key="2">
    <source>
        <dbReference type="ARBA" id="ARBA00008588"/>
    </source>
</evidence>
<evidence type="ECO:0000256" key="9">
    <source>
        <dbReference type="ARBA" id="ARBA00023136"/>
    </source>
</evidence>
<feature type="domain" description="Ig-like" evidence="16">
    <location>
        <begin position="433"/>
        <end position="520"/>
    </location>
</feature>
<dbReference type="RefSeq" id="XP_072856598.1">
    <property type="nucleotide sequence ID" value="XM_073000497.1"/>
</dbReference>
<sequence>MNFGIRMKRGRNISRSSIPLVLFLCQIIIALDVPLDLPQPPTITQQSPKDYIIDPRENIVIQCEAKGKPPPSFSWTRNGTHFDIDKDARVRMKPHSGTLIINIINEENGGRAESYEGIYQCTARNELGAAISNNIVIRPSRSPLWTKEKLVPKIVTEGQYAILPCRPPMGLPPPIIFWMDNSFQKLPQNSRVSQSLNGDLYFSNVIPEDTRDDYICYARFNHTQTIQQKQPISLKVEPARLYPERRPTLLTPTGSTSSKTELRGNTLLLECIAEGLPTPAIQWIKEGGELPVNRTFFENFHKTLKIIDISEADSGNYKCMAANRLGSAHHVITVTVKAAPYWIREPANLVLSPGESGSLICQANGKPKPSISWFANGVPIAIAPEDPSRKVDGDTVIFTEVQERSSAVYQCNASNEYGYLLANSFVNVLAEPPRILTASNTLYQVIANKPALLDCAFFGSPVPDIEWFKGVKGSILQGNEYIFHKNGTLEIPVAEKDSGGTYTCVARNKLGKVQNEVHLEIKEPTVIIKQPDYKVVQRTGQVSFECIVKHDTTLIPTVTWLKDNSELPNDDRFIVGKYNLTIMNVTDKDGGAYTCMANTTLDSVSASAVLTIVDRPDPPFDLELTDHLERSVQLTWIPGNDNNSPITKFIIEYEDAMRELGTWNYQTEVSGILTTVQLKLSPYVNYSFRVIAVNDIGRSQPSEASEQYFTKPAKPDDNPGVIRGIGSEPDNLVIMWEPLKHFQSNGPGLRYKVSWRQKDGDDEWTSVVVANVSKYIVSGTPTFTPYEIKVQALNDLGMAPEPSTTIGHSGEDLPMVAPGNLQVQVINSTLAKAQWDPVPLMYVRGHLQGYKIYYWKVKSLSGRIKRHVEKKMLNFSGNKTHGMVPGLEPYSSYRLNVRVVNGKGEGPPSSDATFKTPEGVPSAPSFLKITNQNLDSLTLEWGPPSHPNGVLVGYMLKFQPINSTHDLGRLEEISIPANETSLILRNLNYSTRYKFYLQAQTSVGHGSQITEEAITITDGGKMAKASRQVDIATQGWFIGLMCAVALLILILLIVCFIRRNKGGKYPVKEKEDAHGDPEIQPMKDDDGTLGEYSDADDHKPLKKGSRTPSDRTVKKEDSDDSLVDYGEGVNGQFNEDGSFIGQYSGKKEKEPAEGNESSEAPSPVNAMNSFV</sequence>
<comment type="subcellular location">
    <subcellularLocation>
        <location evidence="1">Cell membrane</location>
        <topology evidence="1">Single-pass type I membrane protein</topology>
    </subcellularLocation>
</comment>
<gene>
    <name evidence="19" type="primary">NRCAM</name>
</gene>
<evidence type="ECO:0000256" key="3">
    <source>
        <dbReference type="ARBA" id="ARBA00022475"/>
    </source>
</evidence>
<keyword evidence="12" id="KW-0393">Immunoglobulin domain</keyword>
<dbReference type="InterPro" id="IPR013098">
    <property type="entry name" value="Ig_I-set"/>
</dbReference>
<protein>
    <submittedName>
        <fullName evidence="19">Neuronal cell adhesion molecule isoform X18</fullName>
    </submittedName>
</protein>
<evidence type="ECO:0000256" key="4">
    <source>
        <dbReference type="ARBA" id="ARBA00022692"/>
    </source>
</evidence>
<keyword evidence="7" id="KW-0130">Cell adhesion</keyword>
<dbReference type="Proteomes" id="UP001652642">
    <property type="component" value="Chromosome 5"/>
</dbReference>
<evidence type="ECO:0000256" key="11">
    <source>
        <dbReference type="ARBA" id="ARBA00023180"/>
    </source>
</evidence>
<feature type="domain" description="Fibronectin type-III" evidence="17">
    <location>
        <begin position="715"/>
        <end position="812"/>
    </location>
</feature>
<feature type="domain" description="Fibronectin type-III" evidence="17">
    <location>
        <begin position="923"/>
        <end position="1020"/>
    </location>
</feature>